<protein>
    <submittedName>
        <fullName evidence="2">DUF4091 domain-containing protein</fullName>
    </submittedName>
</protein>
<name>A0A5J5FX86_9GAMM</name>
<proteinExistence type="predicted"/>
<dbReference type="RefSeq" id="WP_150436143.1">
    <property type="nucleotide sequence ID" value="NZ_VYKJ01000009.1"/>
</dbReference>
<evidence type="ECO:0000259" key="1">
    <source>
        <dbReference type="Pfam" id="PF13320"/>
    </source>
</evidence>
<evidence type="ECO:0000313" key="3">
    <source>
        <dbReference type="Proteomes" id="UP000335415"/>
    </source>
</evidence>
<dbReference type="Proteomes" id="UP000335415">
    <property type="component" value="Unassembled WGS sequence"/>
</dbReference>
<comment type="caution">
    <text evidence="2">The sequence shown here is derived from an EMBL/GenBank/DDBJ whole genome shotgun (WGS) entry which is preliminary data.</text>
</comment>
<dbReference type="AlphaFoldDB" id="A0A5J5FX86"/>
<feature type="domain" description="Glycoside hydrolase 123 catalytic" evidence="1">
    <location>
        <begin position="175"/>
        <end position="505"/>
    </location>
</feature>
<organism evidence="2 3">
    <name type="scientific">Affinibrenneria salicis</name>
    <dbReference type="NCBI Taxonomy" id="2590031"/>
    <lineage>
        <taxon>Bacteria</taxon>
        <taxon>Pseudomonadati</taxon>
        <taxon>Pseudomonadota</taxon>
        <taxon>Gammaproteobacteria</taxon>
        <taxon>Enterobacterales</taxon>
        <taxon>Pectobacteriaceae</taxon>
        <taxon>Affinibrenneria</taxon>
    </lineage>
</organism>
<reference evidence="2 3" key="1">
    <citation type="submission" date="2019-09" db="EMBL/GenBank/DDBJ databases">
        <authorList>
            <person name="Li Y."/>
        </authorList>
    </citation>
    <scope>NUCLEOTIDE SEQUENCE [LARGE SCALE GENOMIC DNA]</scope>
    <source>
        <strain evidence="2 3">L3-3HA</strain>
    </source>
</reference>
<accession>A0A5J5FX86</accession>
<dbReference type="OrthoDB" id="197680at2"/>
<dbReference type="InterPro" id="IPR025150">
    <property type="entry name" value="GH123_cat"/>
</dbReference>
<gene>
    <name evidence="2" type="ORF">FJU30_16830</name>
</gene>
<keyword evidence="3" id="KW-1185">Reference proteome</keyword>
<sequence>MRLSLSFTHCLEKIFHRRNAPSFTQQNTFSCLNNECYSWQGVYCLHKTDNETRRELRYQLDGELAPWISVRQVQSVPSHFPCYTEVDENYLTTEPGLFPDPLAPLADNRFFAACNYYGSLWLTLTPPAQGLPGGDYPLTLRVFDVQSGEPLAIVSATLHVVDAALPAQTLLHTEWLHSDCLADYYRIAVFSPQYWQAVRNFVRKAVEHGVNMLLTPIFTPPLDTAPGGERTTVQLIGVKRVGQDYLFDFSRLAQWVDLAREEGIEHFEIAHLFTQWGAAHAPKIIAEVDGRTRPLFGWHTDAHGEEYQRFLQALLPALTAWWRERGLQQRVWFHISDEPTLENIDAYQRASAALRPLLDGFRTFDALSDFAFYQRGLVETPVVATDHLEPFLEHQVPNLWAYYCCVQRTEVANRFFAQPSARNRILGVQLYRYNVSGFLHWGYNFYNSAHSRARLNPYAVTDSGNAFPSGDPFLVYPGEDLTPVESLRLKVLQAGLQDLRALRLLESLTDRATVLALIERELGMDITFKRYPHQAAPLLRLRERVNALIEASLPAPAGQRDAG</sequence>
<dbReference type="Pfam" id="PF13320">
    <property type="entry name" value="GH123_cat"/>
    <property type="match status" value="1"/>
</dbReference>
<dbReference type="EMBL" id="VYKJ01000009">
    <property type="protein sequence ID" value="KAA8998083.1"/>
    <property type="molecule type" value="Genomic_DNA"/>
</dbReference>
<evidence type="ECO:0000313" key="2">
    <source>
        <dbReference type="EMBL" id="KAA8998083.1"/>
    </source>
</evidence>